<evidence type="ECO:0000313" key="3">
    <source>
        <dbReference type="Proteomes" id="UP000053660"/>
    </source>
</evidence>
<dbReference type="EMBL" id="KN550691">
    <property type="protein sequence ID" value="KHJ93608.1"/>
    <property type="molecule type" value="Genomic_DNA"/>
</dbReference>
<sequence length="108" mass="12419">MDVLRLLPFLSFILAASYAQLLMSANEKLCLDDCYFFLKGNNTKVVEGKTVFDFNAMIKQCTDDPDAPTNRCERLRRVAENERLRKFIRVIESVYPAKKAMCTACIKQ</sequence>
<evidence type="ECO:0000256" key="1">
    <source>
        <dbReference type="SAM" id="SignalP"/>
    </source>
</evidence>
<organism evidence="2 3">
    <name type="scientific">Oesophagostomum dentatum</name>
    <name type="common">Nodular worm</name>
    <dbReference type="NCBI Taxonomy" id="61180"/>
    <lineage>
        <taxon>Eukaryota</taxon>
        <taxon>Metazoa</taxon>
        <taxon>Ecdysozoa</taxon>
        <taxon>Nematoda</taxon>
        <taxon>Chromadorea</taxon>
        <taxon>Rhabditida</taxon>
        <taxon>Rhabditina</taxon>
        <taxon>Rhabditomorpha</taxon>
        <taxon>Strongyloidea</taxon>
        <taxon>Strongylidae</taxon>
        <taxon>Oesophagostomum</taxon>
    </lineage>
</organism>
<protein>
    <submittedName>
        <fullName evidence="2">Uncharacterized protein</fullName>
    </submittedName>
</protein>
<dbReference type="AlphaFoldDB" id="A0A0B1T7T8"/>
<accession>A0A0B1T7T8</accession>
<feature type="chain" id="PRO_5002065670" evidence="1">
    <location>
        <begin position="20"/>
        <end position="108"/>
    </location>
</feature>
<evidence type="ECO:0000313" key="2">
    <source>
        <dbReference type="EMBL" id="KHJ93608.1"/>
    </source>
</evidence>
<proteinExistence type="predicted"/>
<keyword evidence="3" id="KW-1185">Reference proteome</keyword>
<dbReference type="Proteomes" id="UP000053660">
    <property type="component" value="Unassembled WGS sequence"/>
</dbReference>
<gene>
    <name evidence="2" type="ORF">OESDEN_06480</name>
</gene>
<keyword evidence="1" id="KW-0732">Signal</keyword>
<reference evidence="2 3" key="1">
    <citation type="submission" date="2014-03" db="EMBL/GenBank/DDBJ databases">
        <title>Draft genome of the hookworm Oesophagostomum dentatum.</title>
        <authorList>
            <person name="Mitreva M."/>
        </authorList>
    </citation>
    <scope>NUCLEOTIDE SEQUENCE [LARGE SCALE GENOMIC DNA]</scope>
    <source>
        <strain evidence="2 3">OD-Hann</strain>
    </source>
</reference>
<feature type="signal peptide" evidence="1">
    <location>
        <begin position="1"/>
        <end position="19"/>
    </location>
</feature>
<name>A0A0B1T7T8_OESDE</name>